<dbReference type="RefSeq" id="WP_060467793.1">
    <property type="nucleotide sequence ID" value="NZ_AP025514.1"/>
</dbReference>
<proteinExistence type="predicted"/>
<dbReference type="Proteomes" id="UP000057389">
    <property type="component" value="Unassembled WGS sequence"/>
</dbReference>
<accession>A0A109D979</accession>
<evidence type="ECO:0000313" key="1">
    <source>
        <dbReference type="EMBL" id="KWU01223.1"/>
    </source>
</evidence>
<organism evidence="1 2">
    <name type="scientific">Vibrio toranzoniae</name>
    <dbReference type="NCBI Taxonomy" id="1194427"/>
    <lineage>
        <taxon>Bacteria</taxon>
        <taxon>Pseudomonadati</taxon>
        <taxon>Pseudomonadota</taxon>
        <taxon>Gammaproteobacteria</taxon>
        <taxon>Vibrionales</taxon>
        <taxon>Vibrionaceae</taxon>
        <taxon>Vibrio</taxon>
    </lineage>
</organism>
<gene>
    <name evidence="1" type="ORF">APQ14_05855</name>
</gene>
<dbReference type="GeneID" id="300178521"/>
<reference evidence="1 2" key="1">
    <citation type="submission" date="2015-11" db="EMBL/GenBank/DDBJ databases">
        <title>Draft WGS of Vibrio toranzoniae.</title>
        <authorList>
            <person name="Lasa A."/>
            <person name="Romalde J.L."/>
        </authorList>
    </citation>
    <scope>NUCLEOTIDE SEQUENCE [LARGE SCALE GENOMIC DNA]</scope>
    <source>
        <strain evidence="1 2">Vb 10.8</strain>
    </source>
</reference>
<dbReference type="EMBL" id="LMXU01000014">
    <property type="protein sequence ID" value="KWU01223.1"/>
    <property type="molecule type" value="Genomic_DNA"/>
</dbReference>
<keyword evidence="2" id="KW-1185">Reference proteome</keyword>
<dbReference type="AlphaFoldDB" id="A0A109D979"/>
<dbReference type="OrthoDB" id="5876863at2"/>
<evidence type="ECO:0000313" key="2">
    <source>
        <dbReference type="Proteomes" id="UP000057389"/>
    </source>
</evidence>
<comment type="caution">
    <text evidence="1">The sequence shown here is derived from an EMBL/GenBank/DDBJ whole genome shotgun (WGS) entry which is preliminary data.</text>
</comment>
<protein>
    <submittedName>
        <fullName evidence="1">Uncharacterized protein</fullName>
    </submittedName>
</protein>
<sequence length="103" mass="12185">MKYSPLTIHCTSLCFDVIQGQHFKAMSHQDIDESYQEVYCLVRERTSLYPMHYVREHRFVSEVAEVVVTVLHHCLNEPIKRDSDWVLEVIEASIDKSIKRYVN</sequence>
<name>A0A109D979_9VIBR</name>